<proteinExistence type="predicted"/>
<keyword evidence="3" id="KW-1185">Reference proteome</keyword>
<dbReference type="SMART" id="SM00347">
    <property type="entry name" value="HTH_MARR"/>
    <property type="match status" value="1"/>
</dbReference>
<dbReference type="Pfam" id="PF12802">
    <property type="entry name" value="MarR_2"/>
    <property type="match status" value="1"/>
</dbReference>
<dbReference type="EMBL" id="BMHO01000001">
    <property type="protein sequence ID" value="GGD28826.1"/>
    <property type="molecule type" value="Genomic_DNA"/>
</dbReference>
<dbReference type="PANTHER" id="PTHR33164:SF99">
    <property type="entry name" value="MARR FAMILY REGULATORY PROTEIN"/>
    <property type="match status" value="1"/>
</dbReference>
<dbReference type="Proteomes" id="UP000633205">
    <property type="component" value="Unassembled WGS sequence"/>
</dbReference>
<reference evidence="2" key="1">
    <citation type="journal article" date="2014" name="Int. J. Syst. Evol. Microbiol.">
        <title>Complete genome sequence of Corynebacterium casei LMG S-19264T (=DSM 44701T), isolated from a smear-ripened cheese.</title>
        <authorList>
            <consortium name="US DOE Joint Genome Institute (JGI-PGF)"/>
            <person name="Walter F."/>
            <person name="Albersmeier A."/>
            <person name="Kalinowski J."/>
            <person name="Ruckert C."/>
        </authorList>
    </citation>
    <scope>NUCLEOTIDE SEQUENCE</scope>
    <source>
        <strain evidence="2">CGMCC 1.15152</strain>
    </source>
</reference>
<comment type="caution">
    <text evidence="2">The sequence shown here is derived from an EMBL/GenBank/DDBJ whole genome shotgun (WGS) entry which is preliminary data.</text>
</comment>
<dbReference type="AlphaFoldDB" id="A0A917DDB9"/>
<dbReference type="Gene3D" id="1.10.10.10">
    <property type="entry name" value="Winged helix-like DNA-binding domain superfamily/Winged helix DNA-binding domain"/>
    <property type="match status" value="1"/>
</dbReference>
<feature type="domain" description="HTH marR-type" evidence="1">
    <location>
        <begin position="15"/>
        <end position="143"/>
    </location>
</feature>
<dbReference type="RefSeq" id="WP_188710835.1">
    <property type="nucleotide sequence ID" value="NZ_BMHO01000001.1"/>
</dbReference>
<dbReference type="PANTHER" id="PTHR33164">
    <property type="entry name" value="TRANSCRIPTIONAL REGULATOR, MARR FAMILY"/>
    <property type="match status" value="1"/>
</dbReference>
<sequence length="145" mass="15744">MTPAHADVVRGSALTRNVSFLLTRASVVAAQRDNEALAPLGLKVRSFSVLGLALDDQPPTQREIAEFLRLDPSQVVALVDDLEQRGLLARETDPRDRRAKVVAATPAGSELYETARETVVDITAGVDEHEAETLRRALTKLAFEG</sequence>
<dbReference type="SUPFAM" id="SSF46785">
    <property type="entry name" value="Winged helix' DNA-binding domain"/>
    <property type="match status" value="1"/>
</dbReference>
<dbReference type="InterPro" id="IPR039422">
    <property type="entry name" value="MarR/SlyA-like"/>
</dbReference>
<reference evidence="2" key="2">
    <citation type="submission" date="2020-09" db="EMBL/GenBank/DDBJ databases">
        <authorList>
            <person name="Sun Q."/>
            <person name="Zhou Y."/>
        </authorList>
    </citation>
    <scope>NUCLEOTIDE SEQUENCE</scope>
    <source>
        <strain evidence="2">CGMCC 1.15152</strain>
    </source>
</reference>
<protein>
    <submittedName>
        <fullName evidence="2">Ranscriptional regulator</fullName>
    </submittedName>
</protein>
<dbReference type="InterPro" id="IPR036390">
    <property type="entry name" value="WH_DNA-bd_sf"/>
</dbReference>
<dbReference type="InterPro" id="IPR000835">
    <property type="entry name" value="HTH_MarR-typ"/>
</dbReference>
<dbReference type="InterPro" id="IPR036388">
    <property type="entry name" value="WH-like_DNA-bd_sf"/>
</dbReference>
<organism evidence="2 3">
    <name type="scientific">Microbacterium faecale</name>
    <dbReference type="NCBI Taxonomy" id="1804630"/>
    <lineage>
        <taxon>Bacteria</taxon>
        <taxon>Bacillati</taxon>
        <taxon>Actinomycetota</taxon>
        <taxon>Actinomycetes</taxon>
        <taxon>Micrococcales</taxon>
        <taxon>Microbacteriaceae</taxon>
        <taxon>Microbacterium</taxon>
    </lineage>
</organism>
<accession>A0A917DDB9</accession>
<dbReference type="GO" id="GO:0006950">
    <property type="term" value="P:response to stress"/>
    <property type="evidence" value="ECO:0007669"/>
    <property type="project" value="TreeGrafter"/>
</dbReference>
<name>A0A917DDB9_9MICO</name>
<dbReference type="GO" id="GO:0003700">
    <property type="term" value="F:DNA-binding transcription factor activity"/>
    <property type="evidence" value="ECO:0007669"/>
    <property type="project" value="InterPro"/>
</dbReference>
<dbReference type="PRINTS" id="PR00598">
    <property type="entry name" value="HTHMARR"/>
</dbReference>
<evidence type="ECO:0000313" key="3">
    <source>
        <dbReference type="Proteomes" id="UP000633205"/>
    </source>
</evidence>
<gene>
    <name evidence="2" type="ORF">GCM10010915_06140</name>
</gene>
<evidence type="ECO:0000313" key="2">
    <source>
        <dbReference type="EMBL" id="GGD28826.1"/>
    </source>
</evidence>
<evidence type="ECO:0000259" key="1">
    <source>
        <dbReference type="PROSITE" id="PS50995"/>
    </source>
</evidence>
<dbReference type="PROSITE" id="PS50995">
    <property type="entry name" value="HTH_MARR_2"/>
    <property type="match status" value="1"/>
</dbReference>